<comment type="caution">
    <text evidence="1">The sequence shown here is derived from an EMBL/GenBank/DDBJ whole genome shotgun (WGS) entry which is preliminary data.</text>
</comment>
<sequence length="238" mass="25490">MVKVPLDLNEAFVDRHAETDPLTGAPIADPVLSGMSNAVKLAREQATVLANFEAAALADRTQTPEANLLRIANAAGKTGKRVAVQLDAARTRAKTEIANIQKRTGSPPPPKDSLALAMEAEIRARLANMLPKDRAAAIAKAKAENNETIIAAVLRGPAMLVGMGEAEQNAIKHHYRMRFHAADYARLERLNKAVDAMERPGRLFVSLVRSAEDSPSARLAAINTRAVEEAAAAHAREA</sequence>
<organism evidence="1 2">
    <name type="scientific">Mesorhizobium waimense</name>
    <dbReference type="NCBI Taxonomy" id="1300307"/>
    <lineage>
        <taxon>Bacteria</taxon>
        <taxon>Pseudomonadati</taxon>
        <taxon>Pseudomonadota</taxon>
        <taxon>Alphaproteobacteria</taxon>
        <taxon>Hyphomicrobiales</taxon>
        <taxon>Phyllobacteriaceae</taxon>
        <taxon>Mesorhizobium</taxon>
    </lineage>
</organism>
<proteinExistence type="predicted"/>
<keyword evidence="2" id="KW-1185">Reference proteome</keyword>
<gene>
    <name evidence="1" type="ORF">D3227_15590</name>
</gene>
<dbReference type="EMBL" id="QZWZ01000011">
    <property type="protein sequence ID" value="RJT38689.1"/>
    <property type="molecule type" value="Genomic_DNA"/>
</dbReference>
<name>A0A3A5KRK1_9HYPH</name>
<dbReference type="Proteomes" id="UP000272706">
    <property type="component" value="Unassembled WGS sequence"/>
</dbReference>
<accession>A0A3A5KRK1</accession>
<evidence type="ECO:0000313" key="2">
    <source>
        <dbReference type="Proteomes" id="UP000272706"/>
    </source>
</evidence>
<reference evidence="1 2" key="1">
    <citation type="submission" date="2018-09" db="EMBL/GenBank/DDBJ databases">
        <title>Mesorhizobium carmichaelinearum sp. nov. isolated from Carmichaelinea spp. root nodules in New Zealand.</title>
        <authorList>
            <person name="De Meyer S.E."/>
        </authorList>
    </citation>
    <scope>NUCLEOTIDE SEQUENCE [LARGE SCALE GENOMIC DNA]</scope>
    <source>
        <strain evidence="1 2">ICMP19557</strain>
    </source>
</reference>
<dbReference type="AlphaFoldDB" id="A0A3A5KRK1"/>
<protein>
    <submittedName>
        <fullName evidence="1">Uncharacterized protein</fullName>
    </submittedName>
</protein>
<evidence type="ECO:0000313" key="1">
    <source>
        <dbReference type="EMBL" id="RJT38689.1"/>
    </source>
</evidence>